<keyword evidence="4" id="KW-1185">Reference proteome</keyword>
<feature type="compositionally biased region" description="Basic and acidic residues" evidence="1">
    <location>
        <begin position="855"/>
        <end position="869"/>
    </location>
</feature>
<evidence type="ECO:0000313" key="4">
    <source>
        <dbReference type="Proteomes" id="UP001275084"/>
    </source>
</evidence>
<evidence type="ECO:0000313" key="3">
    <source>
        <dbReference type="EMBL" id="KAK3357904.1"/>
    </source>
</evidence>
<keyword evidence="2" id="KW-0812">Transmembrane</keyword>
<proteinExistence type="predicted"/>
<evidence type="ECO:0000256" key="2">
    <source>
        <dbReference type="SAM" id="Phobius"/>
    </source>
</evidence>
<keyword evidence="2" id="KW-1133">Transmembrane helix</keyword>
<evidence type="ECO:0000256" key="1">
    <source>
        <dbReference type="SAM" id="MobiDB-lite"/>
    </source>
</evidence>
<accession>A0AAJ0HNM6</accession>
<feature type="transmembrane region" description="Helical" evidence="2">
    <location>
        <begin position="740"/>
        <end position="761"/>
    </location>
</feature>
<feature type="compositionally biased region" description="Basic and acidic residues" evidence="1">
    <location>
        <begin position="370"/>
        <end position="396"/>
    </location>
</feature>
<sequence>MGANAINLKALDAHLLRLVLYTRSAWNWAEKLLTTEDMFPRAPGRRAIAPLISVPGMGWKVQCWENMYCKLRDDPIFLTEADTFWDVMLAIETEIPAFLNYWNIVKRANNIMCLTAYVSQHSWGGPREGRPACLVCNPPAKEKGVDTGAEPSSETRKWKSCPDFGHDVRETALVSAIVNKGWEWYRVFHMKAEEWDWVGDMGWLLKVYPENEEPLPVAEIDAIIQQDYTQPTPLEQEEFQRHLEQTSFGLDDATISVSVRRLVEVANSPTHRLEDGASPRIRLIFTRLLKGQSKAADSLLDALVKLGEWKEVKIIVEYADSQFLVGPASAKHQKAWQETSRFSTTKFEPKFVERPPTPTCATLLGILQGEEKGASPHGEDPEVSTSRRQEDKRLEIPDVPDVPNVGAPNLGKASQAVQTEMQNDGEVSDVDVPDWEKRSQGTQTEGGSKHLKATSYTASQLIKGRFPEQVLPEKSDAEQSIPEQSVLEGIFPSTASQRVQINGQVLPDPEVFQQAWDEASALPAPPAPESDSSLRIESENALNEVEYEQLGYAPIDAGLKPIIDIPETDELLIEALALEEGEEIKGNYLCVDMWILMALASDVSHGTCRDPKQNNPDAVYHFARWLLPALYWKKLICTRQSAEECIRRIEAYGTKRERFRAYLMFGMTWRKVFREQMTRGEYQRLSAVDIPRAFRLPIRIVKDGDYPKGMPPGELAGIIKIVQKMPEGYGISHEGRMALILGWACGTTTLMGSSILFLGLIDTLETFWRASQLMVPRLKIYIWAEPDGCGYPGVKAFQPIGARSKLDNWYKDFVVKDENAVLSEEEMEKGPGGDGKKGDEVVEESGKGGEGSKQAAEDNLKMMADHAKS</sequence>
<dbReference type="Proteomes" id="UP001275084">
    <property type="component" value="Unassembled WGS sequence"/>
</dbReference>
<feature type="compositionally biased region" description="Basic and acidic residues" evidence="1">
    <location>
        <begin position="828"/>
        <end position="847"/>
    </location>
</feature>
<dbReference type="AlphaFoldDB" id="A0AAJ0HNM6"/>
<protein>
    <submittedName>
        <fullName evidence="3">Uncharacterized protein</fullName>
    </submittedName>
</protein>
<dbReference type="EMBL" id="JAUIQD010000003">
    <property type="protein sequence ID" value="KAK3357904.1"/>
    <property type="molecule type" value="Genomic_DNA"/>
</dbReference>
<reference evidence="3" key="2">
    <citation type="submission" date="2023-06" db="EMBL/GenBank/DDBJ databases">
        <authorList>
            <consortium name="Lawrence Berkeley National Laboratory"/>
            <person name="Haridas S."/>
            <person name="Hensen N."/>
            <person name="Bonometti L."/>
            <person name="Westerberg I."/>
            <person name="Brannstrom I.O."/>
            <person name="Guillou S."/>
            <person name="Cros-Aarteil S."/>
            <person name="Calhoun S."/>
            <person name="Kuo A."/>
            <person name="Mondo S."/>
            <person name="Pangilinan J."/>
            <person name="Riley R."/>
            <person name="Labutti K."/>
            <person name="Andreopoulos B."/>
            <person name="Lipzen A."/>
            <person name="Chen C."/>
            <person name="Yanf M."/>
            <person name="Daum C."/>
            <person name="Ng V."/>
            <person name="Clum A."/>
            <person name="Steindorff A."/>
            <person name="Ohm R."/>
            <person name="Martin F."/>
            <person name="Silar P."/>
            <person name="Natvig D."/>
            <person name="Lalanne C."/>
            <person name="Gautier V."/>
            <person name="Ament-Velasquez S.L."/>
            <person name="Kruys A."/>
            <person name="Hutchinson M.I."/>
            <person name="Powell A.J."/>
            <person name="Barry K."/>
            <person name="Miller A.N."/>
            <person name="Grigoriev I.V."/>
            <person name="Debuchy R."/>
            <person name="Gladieux P."/>
            <person name="Thoren M.H."/>
            <person name="Johannesson H."/>
        </authorList>
    </citation>
    <scope>NUCLEOTIDE SEQUENCE</scope>
    <source>
        <strain evidence="3">CBS 955.72</strain>
    </source>
</reference>
<keyword evidence="2" id="KW-0472">Membrane</keyword>
<reference evidence="3" key="1">
    <citation type="journal article" date="2023" name="Mol. Phylogenet. Evol.">
        <title>Genome-scale phylogeny and comparative genomics of the fungal order Sordariales.</title>
        <authorList>
            <person name="Hensen N."/>
            <person name="Bonometti L."/>
            <person name="Westerberg I."/>
            <person name="Brannstrom I.O."/>
            <person name="Guillou S."/>
            <person name="Cros-Aarteil S."/>
            <person name="Calhoun S."/>
            <person name="Haridas S."/>
            <person name="Kuo A."/>
            <person name="Mondo S."/>
            <person name="Pangilinan J."/>
            <person name="Riley R."/>
            <person name="LaButti K."/>
            <person name="Andreopoulos B."/>
            <person name="Lipzen A."/>
            <person name="Chen C."/>
            <person name="Yan M."/>
            <person name="Daum C."/>
            <person name="Ng V."/>
            <person name="Clum A."/>
            <person name="Steindorff A."/>
            <person name="Ohm R.A."/>
            <person name="Martin F."/>
            <person name="Silar P."/>
            <person name="Natvig D.O."/>
            <person name="Lalanne C."/>
            <person name="Gautier V."/>
            <person name="Ament-Velasquez S.L."/>
            <person name="Kruys A."/>
            <person name="Hutchinson M.I."/>
            <person name="Powell A.J."/>
            <person name="Barry K."/>
            <person name="Miller A.N."/>
            <person name="Grigoriev I.V."/>
            <person name="Debuchy R."/>
            <person name="Gladieux P."/>
            <person name="Hiltunen Thoren M."/>
            <person name="Johannesson H."/>
        </authorList>
    </citation>
    <scope>NUCLEOTIDE SEQUENCE</scope>
    <source>
        <strain evidence="3">CBS 955.72</strain>
    </source>
</reference>
<feature type="region of interest" description="Disordered" evidence="1">
    <location>
        <begin position="821"/>
        <end position="869"/>
    </location>
</feature>
<feature type="region of interest" description="Disordered" evidence="1">
    <location>
        <begin position="370"/>
        <end position="450"/>
    </location>
</feature>
<gene>
    <name evidence="3" type="ORF">B0T25DRAFT_605233</name>
</gene>
<comment type="caution">
    <text evidence="3">The sequence shown here is derived from an EMBL/GenBank/DDBJ whole genome shotgun (WGS) entry which is preliminary data.</text>
</comment>
<name>A0AAJ0HNM6_9PEZI</name>
<organism evidence="3 4">
    <name type="scientific">Lasiosphaeria hispida</name>
    <dbReference type="NCBI Taxonomy" id="260671"/>
    <lineage>
        <taxon>Eukaryota</taxon>
        <taxon>Fungi</taxon>
        <taxon>Dikarya</taxon>
        <taxon>Ascomycota</taxon>
        <taxon>Pezizomycotina</taxon>
        <taxon>Sordariomycetes</taxon>
        <taxon>Sordariomycetidae</taxon>
        <taxon>Sordariales</taxon>
        <taxon>Lasiosphaeriaceae</taxon>
        <taxon>Lasiosphaeria</taxon>
    </lineage>
</organism>